<sequence>MPQTLSPDYSLPQNASLCLLRLSAIGDVCHAVSMVTRIRQTRPDIKIVWVIGKIEYSLVKDMPGVEFVIFDKKGGKAAIKKVKDALSPISFDALCVMQVALRANWLSRQIKASVRLGFDKAHSKEGHSLFINKRIAPLHQPHVLEGFHAFADALGIPRQEKLQWDLPISDDDSALSVSLKQTHGEFVVVCPAASKLERSWLPERYAQVMMHCEKKGMTPLLCGGPGPLDKSLAQQIVQHCHSKPVDLVGKTSLKQMLAILAQARLVISPDTGPAHMATMVNTPVIGLYAHSNPRRTGPYLSLSHVINVYDAHIAEQKGKPWEQLKWGTRAKGESLMQQISVEQVIEKIDALLS</sequence>
<dbReference type="GO" id="GO:0009244">
    <property type="term" value="P:lipopolysaccharide core region biosynthetic process"/>
    <property type="evidence" value="ECO:0007669"/>
    <property type="project" value="TreeGrafter"/>
</dbReference>
<accession>A0A3N5XY62</accession>
<evidence type="ECO:0000313" key="3">
    <source>
        <dbReference type="EMBL" id="RPJ65453.1"/>
    </source>
</evidence>
<dbReference type="GO" id="GO:0008713">
    <property type="term" value="F:ADP-heptose-lipopolysaccharide heptosyltransferase activity"/>
    <property type="evidence" value="ECO:0007669"/>
    <property type="project" value="TreeGrafter"/>
</dbReference>
<dbReference type="PANTHER" id="PTHR30160">
    <property type="entry name" value="TETRAACYLDISACCHARIDE 4'-KINASE-RELATED"/>
    <property type="match status" value="1"/>
</dbReference>
<organism evidence="3 4">
    <name type="scientific">Alteromonas sediminis</name>
    <dbReference type="NCBI Taxonomy" id="2259342"/>
    <lineage>
        <taxon>Bacteria</taxon>
        <taxon>Pseudomonadati</taxon>
        <taxon>Pseudomonadota</taxon>
        <taxon>Gammaproteobacteria</taxon>
        <taxon>Alteromonadales</taxon>
        <taxon>Alteromonadaceae</taxon>
        <taxon>Alteromonas/Salinimonas group</taxon>
        <taxon>Alteromonas</taxon>
    </lineage>
</organism>
<proteinExistence type="predicted"/>
<dbReference type="Gene3D" id="3.40.50.2000">
    <property type="entry name" value="Glycogen Phosphorylase B"/>
    <property type="match status" value="2"/>
</dbReference>
<gene>
    <name evidence="3" type="ORF">DRW07_16275</name>
</gene>
<reference evidence="3 4" key="1">
    <citation type="submission" date="2018-11" db="EMBL/GenBank/DDBJ databases">
        <authorList>
            <person name="Ye M.-Q."/>
            <person name="Du Z.-J."/>
        </authorList>
    </citation>
    <scope>NUCLEOTIDE SEQUENCE [LARGE SCALE GENOMIC DNA]</scope>
    <source>
        <strain evidence="3 4">U0105</strain>
    </source>
</reference>
<evidence type="ECO:0000256" key="1">
    <source>
        <dbReference type="ARBA" id="ARBA00022676"/>
    </source>
</evidence>
<keyword evidence="2 3" id="KW-0808">Transferase</keyword>
<comment type="caution">
    <text evidence="3">The sequence shown here is derived from an EMBL/GenBank/DDBJ whole genome shotgun (WGS) entry which is preliminary data.</text>
</comment>
<dbReference type="SUPFAM" id="SSF53756">
    <property type="entry name" value="UDP-Glycosyltransferase/glycogen phosphorylase"/>
    <property type="match status" value="1"/>
</dbReference>
<dbReference type="CDD" id="cd03789">
    <property type="entry name" value="GT9_LPS_heptosyltransferase"/>
    <property type="match status" value="1"/>
</dbReference>
<evidence type="ECO:0000313" key="4">
    <source>
        <dbReference type="Proteomes" id="UP000275281"/>
    </source>
</evidence>
<protein>
    <submittedName>
        <fullName evidence="3">Lipopolysaccharide heptosyltransferase family protein</fullName>
    </submittedName>
</protein>
<keyword evidence="4" id="KW-1185">Reference proteome</keyword>
<keyword evidence="1" id="KW-0328">Glycosyltransferase</keyword>
<dbReference type="GO" id="GO:0005829">
    <property type="term" value="C:cytosol"/>
    <property type="evidence" value="ECO:0007669"/>
    <property type="project" value="TreeGrafter"/>
</dbReference>
<dbReference type="InterPro" id="IPR051199">
    <property type="entry name" value="LPS_LOS_Heptosyltrfase"/>
</dbReference>
<evidence type="ECO:0000256" key="2">
    <source>
        <dbReference type="ARBA" id="ARBA00022679"/>
    </source>
</evidence>
<dbReference type="EMBL" id="RPOK01000005">
    <property type="protein sequence ID" value="RPJ65453.1"/>
    <property type="molecule type" value="Genomic_DNA"/>
</dbReference>
<dbReference type="Pfam" id="PF01075">
    <property type="entry name" value="Glyco_transf_9"/>
    <property type="match status" value="1"/>
</dbReference>
<dbReference type="Proteomes" id="UP000275281">
    <property type="component" value="Unassembled WGS sequence"/>
</dbReference>
<dbReference type="AlphaFoldDB" id="A0A3N5XY62"/>
<dbReference type="InterPro" id="IPR002201">
    <property type="entry name" value="Glyco_trans_9"/>
</dbReference>
<dbReference type="RefSeq" id="WP_124029000.1">
    <property type="nucleotide sequence ID" value="NZ_JBHRSN010000014.1"/>
</dbReference>
<name>A0A3N5XY62_9ALTE</name>
<dbReference type="PANTHER" id="PTHR30160:SF21">
    <property type="entry name" value="LIPOPOLYSACCHARIDE CORE HEPTOSYLTRANSFERASE OPSX"/>
    <property type="match status" value="1"/>
</dbReference>
<dbReference type="OrthoDB" id="9781892at2"/>